<keyword evidence="2" id="KW-0472">Membrane</keyword>
<dbReference type="RefSeq" id="WP_409122646.1">
    <property type="nucleotide sequence ID" value="NZ_JBJVNI010000016.1"/>
</dbReference>
<feature type="compositionally biased region" description="Basic and acidic residues" evidence="1">
    <location>
        <begin position="241"/>
        <end position="250"/>
    </location>
</feature>
<protein>
    <recommendedName>
        <fullName evidence="5">Integral membrane protein</fullName>
    </recommendedName>
</protein>
<keyword evidence="2" id="KW-1133">Transmembrane helix</keyword>
<keyword evidence="2" id="KW-0812">Transmembrane</keyword>
<evidence type="ECO:0000313" key="4">
    <source>
        <dbReference type="Proteomes" id="UP001631957"/>
    </source>
</evidence>
<organism evidence="3 4">
    <name type="scientific">Streptomyces niveiscabiei</name>
    <dbReference type="NCBI Taxonomy" id="164115"/>
    <lineage>
        <taxon>Bacteria</taxon>
        <taxon>Bacillati</taxon>
        <taxon>Actinomycetota</taxon>
        <taxon>Actinomycetes</taxon>
        <taxon>Kitasatosporales</taxon>
        <taxon>Streptomycetaceae</taxon>
        <taxon>Streptomyces</taxon>
    </lineage>
</organism>
<accession>A0ABW9I0U0</accession>
<dbReference type="EMBL" id="JBJVNI010000016">
    <property type="protein sequence ID" value="MFM9612632.1"/>
    <property type="molecule type" value="Genomic_DNA"/>
</dbReference>
<evidence type="ECO:0000256" key="1">
    <source>
        <dbReference type="SAM" id="MobiDB-lite"/>
    </source>
</evidence>
<keyword evidence="4" id="KW-1185">Reference proteome</keyword>
<feature type="region of interest" description="Disordered" evidence="1">
    <location>
        <begin position="241"/>
        <end position="261"/>
    </location>
</feature>
<feature type="transmembrane region" description="Helical" evidence="2">
    <location>
        <begin position="315"/>
        <end position="335"/>
    </location>
</feature>
<gene>
    <name evidence="3" type="ORF">ACKI18_28445</name>
</gene>
<evidence type="ECO:0000313" key="3">
    <source>
        <dbReference type="EMBL" id="MFM9612632.1"/>
    </source>
</evidence>
<comment type="caution">
    <text evidence="3">The sequence shown here is derived from an EMBL/GenBank/DDBJ whole genome shotgun (WGS) entry which is preliminary data.</text>
</comment>
<reference evidence="3 4" key="1">
    <citation type="submission" date="2024-12" db="EMBL/GenBank/DDBJ databases">
        <title>Forecasting of Potato common scab and diversities of Pathogenic streptomyces spp. in china.</title>
        <authorList>
            <person name="Handique U."/>
            <person name="Wu J."/>
        </authorList>
    </citation>
    <scope>NUCLEOTIDE SEQUENCE [LARGE SCALE GENOMIC DNA]</scope>
    <source>
        <strain evidence="3 4">ZRIMU1530</strain>
    </source>
</reference>
<proteinExistence type="predicted"/>
<sequence>MTVTWQRAEDERWAAVVEARLLLDPRVPDDVPPRVLAEAHEAVTDSGRTATDLFGDPYAYARSVTEDRVDDAHRAARDAHGMTPADRLRTYLATLGAVGVFLGVMAWLDDGFWLHPSWSSLTVFTTVLGVVVLLLLAAVARAAGRRAWGFAAGALAALAAGVTASTLLPEQPAFALPALTLPTAALALSIGAFTLPTPDRWLAPRLRGDDDRWLSHLETLLRTRHAMPRREARAHVEEARRHLQTERHTDQSTPGTSLAEKTFGPADLYALHLTDGPRRRAHQARRTLHTNTALTLVFVLLTVDDLPDADLASPWFWLRAAALAYLVCYTANGWIRVLTGRKPA</sequence>
<feature type="transmembrane region" description="Helical" evidence="2">
    <location>
        <begin position="90"/>
        <end position="108"/>
    </location>
</feature>
<dbReference type="Proteomes" id="UP001631957">
    <property type="component" value="Unassembled WGS sequence"/>
</dbReference>
<feature type="transmembrane region" description="Helical" evidence="2">
    <location>
        <begin position="120"/>
        <end position="140"/>
    </location>
</feature>
<feature type="transmembrane region" description="Helical" evidence="2">
    <location>
        <begin position="174"/>
        <end position="195"/>
    </location>
</feature>
<evidence type="ECO:0000256" key="2">
    <source>
        <dbReference type="SAM" id="Phobius"/>
    </source>
</evidence>
<evidence type="ECO:0008006" key="5">
    <source>
        <dbReference type="Google" id="ProtNLM"/>
    </source>
</evidence>
<feature type="transmembrane region" description="Helical" evidence="2">
    <location>
        <begin position="287"/>
        <end position="303"/>
    </location>
</feature>
<name>A0ABW9I0U0_9ACTN</name>
<feature type="transmembrane region" description="Helical" evidence="2">
    <location>
        <begin position="147"/>
        <end position="168"/>
    </location>
</feature>